<feature type="domain" description="C2H2-type" evidence="14">
    <location>
        <begin position="306"/>
        <end position="333"/>
    </location>
</feature>
<evidence type="ECO:0000256" key="2">
    <source>
        <dbReference type="ARBA" id="ARBA00004123"/>
    </source>
</evidence>
<evidence type="ECO:0000256" key="11">
    <source>
        <dbReference type="ARBA" id="ARBA00023242"/>
    </source>
</evidence>
<dbReference type="PANTHER" id="PTHR23235">
    <property type="entry name" value="KRUEPPEL-LIKE TRANSCRIPTION FACTOR"/>
    <property type="match status" value="1"/>
</dbReference>
<evidence type="ECO:0000256" key="10">
    <source>
        <dbReference type="ARBA" id="ARBA00023163"/>
    </source>
</evidence>
<keyword evidence="11" id="KW-0539">Nucleus</keyword>
<evidence type="ECO:0000313" key="16">
    <source>
        <dbReference type="Proteomes" id="UP000694569"/>
    </source>
</evidence>
<comment type="subcellular location">
    <subcellularLocation>
        <location evidence="2">Nucleus</location>
    </subcellularLocation>
</comment>
<dbReference type="OrthoDB" id="9439903at2759"/>
<dbReference type="PROSITE" id="PS50157">
    <property type="entry name" value="ZINC_FINGER_C2H2_2"/>
    <property type="match status" value="6"/>
</dbReference>
<dbReference type="FunFam" id="3.30.160.60:FF:000100">
    <property type="entry name" value="Zinc finger 45-like"/>
    <property type="match status" value="1"/>
</dbReference>
<evidence type="ECO:0000256" key="1">
    <source>
        <dbReference type="ARBA" id="ARBA00003767"/>
    </source>
</evidence>
<keyword evidence="10" id="KW-0804">Transcription</keyword>
<keyword evidence="4" id="KW-0479">Metal-binding</keyword>
<keyword evidence="7" id="KW-0862">Zinc</keyword>
<name>A0A8C5LY06_9ANUR</name>
<evidence type="ECO:0000259" key="14">
    <source>
        <dbReference type="PROSITE" id="PS50157"/>
    </source>
</evidence>
<feature type="domain" description="C2H2-type" evidence="14">
    <location>
        <begin position="278"/>
        <end position="305"/>
    </location>
</feature>
<feature type="domain" description="C2H2-type" evidence="14">
    <location>
        <begin position="362"/>
        <end position="389"/>
    </location>
</feature>
<evidence type="ECO:0000256" key="12">
    <source>
        <dbReference type="PROSITE-ProRule" id="PRU00042"/>
    </source>
</evidence>
<feature type="compositionally biased region" description="Basic and acidic residues" evidence="13">
    <location>
        <begin position="130"/>
        <end position="148"/>
    </location>
</feature>
<evidence type="ECO:0000313" key="15">
    <source>
        <dbReference type="Ensembl" id="ENSLLEP00000004151.1"/>
    </source>
</evidence>
<feature type="domain" description="C2H2-type" evidence="14">
    <location>
        <begin position="390"/>
        <end position="408"/>
    </location>
</feature>
<dbReference type="SMART" id="SM00355">
    <property type="entry name" value="ZnF_C2H2"/>
    <property type="match status" value="6"/>
</dbReference>
<accession>A0A8C5LY06</accession>
<dbReference type="Ensembl" id="ENSLLET00000004345.1">
    <property type="protein sequence ID" value="ENSLLEP00000004151.1"/>
    <property type="gene ID" value="ENSLLEG00000002676.1"/>
</dbReference>
<dbReference type="FunFam" id="3.30.160.60:FF:002090">
    <property type="entry name" value="Zinc finger protein 473"/>
    <property type="match status" value="1"/>
</dbReference>
<reference evidence="15" key="2">
    <citation type="submission" date="2025-09" db="UniProtKB">
        <authorList>
            <consortium name="Ensembl"/>
        </authorList>
    </citation>
    <scope>IDENTIFICATION</scope>
</reference>
<evidence type="ECO:0000256" key="13">
    <source>
        <dbReference type="SAM" id="MobiDB-lite"/>
    </source>
</evidence>
<dbReference type="InterPro" id="IPR036236">
    <property type="entry name" value="Znf_C2H2_sf"/>
</dbReference>
<dbReference type="InterPro" id="IPR013087">
    <property type="entry name" value="Znf_C2H2_type"/>
</dbReference>
<feature type="region of interest" description="Disordered" evidence="13">
    <location>
        <begin position="20"/>
        <end position="41"/>
    </location>
</feature>
<feature type="compositionally biased region" description="Basic and acidic residues" evidence="13">
    <location>
        <begin position="61"/>
        <end position="83"/>
    </location>
</feature>
<keyword evidence="9" id="KW-0238">DNA-binding</keyword>
<feature type="compositionally biased region" description="Basic and acidic residues" evidence="13">
    <location>
        <begin position="93"/>
        <end position="102"/>
    </location>
</feature>
<dbReference type="FunFam" id="3.30.160.60:FF:000424">
    <property type="entry name" value="Zinc finger protein 140"/>
    <property type="match status" value="1"/>
</dbReference>
<dbReference type="FunFam" id="3.30.160.60:FF:000478">
    <property type="entry name" value="Zinc finger protein 133"/>
    <property type="match status" value="1"/>
</dbReference>
<keyword evidence="16" id="KW-1185">Reference proteome</keyword>
<reference evidence="15" key="1">
    <citation type="submission" date="2025-08" db="UniProtKB">
        <authorList>
            <consortium name="Ensembl"/>
        </authorList>
    </citation>
    <scope>IDENTIFICATION</scope>
</reference>
<evidence type="ECO:0000256" key="9">
    <source>
        <dbReference type="ARBA" id="ARBA00023125"/>
    </source>
</evidence>
<proteinExistence type="inferred from homology"/>
<evidence type="ECO:0000256" key="5">
    <source>
        <dbReference type="ARBA" id="ARBA00022737"/>
    </source>
</evidence>
<dbReference type="Gene3D" id="3.30.160.60">
    <property type="entry name" value="Classic Zinc Finger"/>
    <property type="match status" value="6"/>
</dbReference>
<dbReference type="SUPFAM" id="SSF57667">
    <property type="entry name" value="beta-beta-alpha zinc fingers"/>
    <property type="match status" value="3"/>
</dbReference>
<evidence type="ECO:0000256" key="4">
    <source>
        <dbReference type="ARBA" id="ARBA00022723"/>
    </source>
</evidence>
<dbReference type="GO" id="GO:0008270">
    <property type="term" value="F:zinc ion binding"/>
    <property type="evidence" value="ECO:0007669"/>
    <property type="project" value="UniProtKB-KW"/>
</dbReference>
<protein>
    <recommendedName>
        <fullName evidence="14">C2H2-type domain-containing protein</fullName>
    </recommendedName>
</protein>
<sequence>GLEHRDLYKAVRIEDHQPNVTLGKSVSGESHPPVSFSDFGTEYIPSGGEKYLNKARKWRVESVTSKEAEPLTFKERSFSEKDIYPNTEYSPIDIKEEPDLKQTEYTSTDTGAESESHREEHTQTEYPPTDIKKESPTRKDGIVTDKELSTPPRQTPAECTPDKSEEYLKGNTNLMAINPSESLIESIKPDQSLYSIVLTYDPVYAGNSVPPSEMGTISSFESDLVKNETHCRNEQIYSTASGEILEEKTFTCLECGKGFNQASNLAAHKIIHTKEKPFNCTECGKWFSRSSNLARHKMIHKGEEPFKCSECEKGFTAASFLAIHKRIHTGEKPFKCTECGKAFSQAAHLSTHKRIHTGEKPFKCTECGICFARGSTLKRHKRTHTRERQFKCAECGKSCSRASTLKAH</sequence>
<dbReference type="FunFam" id="3.30.160.60:FF:000710">
    <property type="entry name" value="Zinc finger protein 768"/>
    <property type="match status" value="1"/>
</dbReference>
<dbReference type="GO" id="GO:0000978">
    <property type="term" value="F:RNA polymerase II cis-regulatory region sequence-specific DNA binding"/>
    <property type="evidence" value="ECO:0007669"/>
    <property type="project" value="TreeGrafter"/>
</dbReference>
<organism evidence="15 16">
    <name type="scientific">Leptobrachium leishanense</name>
    <name type="common">Leishan spiny toad</name>
    <dbReference type="NCBI Taxonomy" id="445787"/>
    <lineage>
        <taxon>Eukaryota</taxon>
        <taxon>Metazoa</taxon>
        <taxon>Chordata</taxon>
        <taxon>Craniata</taxon>
        <taxon>Vertebrata</taxon>
        <taxon>Euteleostomi</taxon>
        <taxon>Amphibia</taxon>
        <taxon>Batrachia</taxon>
        <taxon>Anura</taxon>
        <taxon>Pelobatoidea</taxon>
        <taxon>Megophryidae</taxon>
        <taxon>Leptobrachium</taxon>
    </lineage>
</organism>
<dbReference type="GO" id="GO:0005634">
    <property type="term" value="C:nucleus"/>
    <property type="evidence" value="ECO:0007669"/>
    <property type="project" value="UniProtKB-SubCell"/>
</dbReference>
<keyword evidence="5" id="KW-0677">Repeat</keyword>
<keyword evidence="6 12" id="KW-0863">Zinc-finger</keyword>
<dbReference type="PROSITE" id="PS00028">
    <property type="entry name" value="ZINC_FINGER_C2H2_1"/>
    <property type="match status" value="5"/>
</dbReference>
<dbReference type="Proteomes" id="UP000694569">
    <property type="component" value="Unplaced"/>
</dbReference>
<dbReference type="FunFam" id="3.30.160.60:FF:001530">
    <property type="entry name" value="Zinc finger protein 268"/>
    <property type="match status" value="1"/>
</dbReference>
<comment type="function">
    <text evidence="1">May be involved in transcriptional regulation.</text>
</comment>
<evidence type="ECO:0000256" key="3">
    <source>
        <dbReference type="ARBA" id="ARBA00006991"/>
    </source>
</evidence>
<keyword evidence="8" id="KW-0805">Transcription regulation</keyword>
<evidence type="ECO:0000256" key="6">
    <source>
        <dbReference type="ARBA" id="ARBA00022771"/>
    </source>
</evidence>
<dbReference type="GO" id="GO:0000981">
    <property type="term" value="F:DNA-binding transcription factor activity, RNA polymerase II-specific"/>
    <property type="evidence" value="ECO:0007669"/>
    <property type="project" value="TreeGrafter"/>
</dbReference>
<dbReference type="Pfam" id="PF00096">
    <property type="entry name" value="zf-C2H2"/>
    <property type="match status" value="6"/>
</dbReference>
<feature type="compositionally biased region" description="Basic and acidic residues" evidence="13">
    <location>
        <begin position="114"/>
        <end position="123"/>
    </location>
</feature>
<evidence type="ECO:0000256" key="8">
    <source>
        <dbReference type="ARBA" id="ARBA00023015"/>
    </source>
</evidence>
<dbReference type="GeneTree" id="ENSGT01150000286952"/>
<feature type="compositionally biased region" description="Polar residues" evidence="13">
    <location>
        <begin position="103"/>
        <end position="113"/>
    </location>
</feature>
<feature type="domain" description="C2H2-type" evidence="14">
    <location>
        <begin position="334"/>
        <end position="361"/>
    </location>
</feature>
<dbReference type="AlphaFoldDB" id="A0A8C5LY06"/>
<feature type="region of interest" description="Disordered" evidence="13">
    <location>
        <begin position="61"/>
        <end position="165"/>
    </location>
</feature>
<comment type="similarity">
    <text evidence="3">Belongs to the krueppel C2H2-type zinc-finger protein family.</text>
</comment>
<feature type="domain" description="C2H2-type" evidence="14">
    <location>
        <begin position="250"/>
        <end position="277"/>
    </location>
</feature>
<dbReference type="PANTHER" id="PTHR23235:SF178">
    <property type="entry name" value="C2H2-TYPE DOMAIN-CONTAINING PROTEIN-RELATED"/>
    <property type="match status" value="1"/>
</dbReference>
<evidence type="ECO:0000256" key="7">
    <source>
        <dbReference type="ARBA" id="ARBA00022833"/>
    </source>
</evidence>